<proteinExistence type="predicted"/>
<protein>
    <submittedName>
        <fullName evidence="1">Uncharacterized protein</fullName>
    </submittedName>
</protein>
<evidence type="ECO:0000313" key="1">
    <source>
        <dbReference type="EMBL" id="TKR65096.1"/>
    </source>
</evidence>
<reference evidence="1 2" key="2">
    <citation type="journal article" date="2019" name="G3 (Bethesda)">
        <title>Hybrid Assembly of the Genome of the Entomopathogenic Nematode Steinernema carpocapsae Identifies the X-Chromosome.</title>
        <authorList>
            <person name="Serra L."/>
            <person name="Macchietto M."/>
            <person name="Macias-Munoz A."/>
            <person name="McGill C.J."/>
            <person name="Rodriguez I.M."/>
            <person name="Rodriguez B."/>
            <person name="Murad R."/>
            <person name="Mortazavi A."/>
        </authorList>
    </citation>
    <scope>NUCLEOTIDE SEQUENCE [LARGE SCALE GENOMIC DNA]</scope>
    <source>
        <strain evidence="1 2">ALL</strain>
    </source>
</reference>
<comment type="caution">
    <text evidence="1">The sequence shown here is derived from an EMBL/GenBank/DDBJ whole genome shotgun (WGS) entry which is preliminary data.</text>
</comment>
<dbReference type="Proteomes" id="UP000298663">
    <property type="component" value="Unassembled WGS sequence"/>
</dbReference>
<dbReference type="EMBL" id="AZBU02000009">
    <property type="protein sequence ID" value="TKR65096.1"/>
    <property type="molecule type" value="Genomic_DNA"/>
</dbReference>
<keyword evidence="2" id="KW-1185">Reference proteome</keyword>
<gene>
    <name evidence="1" type="ORF">L596_025550</name>
</gene>
<reference evidence="1 2" key="1">
    <citation type="journal article" date="2015" name="Genome Biol.">
        <title>Comparative genomics of Steinernema reveals deeply conserved gene regulatory networks.</title>
        <authorList>
            <person name="Dillman A.R."/>
            <person name="Macchietto M."/>
            <person name="Porter C.F."/>
            <person name="Rogers A."/>
            <person name="Williams B."/>
            <person name="Antoshechkin I."/>
            <person name="Lee M.M."/>
            <person name="Goodwin Z."/>
            <person name="Lu X."/>
            <person name="Lewis E.E."/>
            <person name="Goodrich-Blair H."/>
            <person name="Stock S.P."/>
            <person name="Adams B.J."/>
            <person name="Sternberg P.W."/>
            <person name="Mortazavi A."/>
        </authorList>
    </citation>
    <scope>NUCLEOTIDE SEQUENCE [LARGE SCALE GENOMIC DNA]</scope>
    <source>
        <strain evidence="1 2">ALL</strain>
    </source>
</reference>
<accession>A0A4U5M839</accession>
<name>A0A4U5M839_STECR</name>
<organism evidence="1 2">
    <name type="scientific">Steinernema carpocapsae</name>
    <name type="common">Entomopathogenic nematode</name>
    <dbReference type="NCBI Taxonomy" id="34508"/>
    <lineage>
        <taxon>Eukaryota</taxon>
        <taxon>Metazoa</taxon>
        <taxon>Ecdysozoa</taxon>
        <taxon>Nematoda</taxon>
        <taxon>Chromadorea</taxon>
        <taxon>Rhabditida</taxon>
        <taxon>Tylenchina</taxon>
        <taxon>Panagrolaimomorpha</taxon>
        <taxon>Strongyloidoidea</taxon>
        <taxon>Steinernematidae</taxon>
        <taxon>Steinernema</taxon>
    </lineage>
</organism>
<dbReference type="AlphaFoldDB" id="A0A4U5M839"/>
<evidence type="ECO:0000313" key="2">
    <source>
        <dbReference type="Proteomes" id="UP000298663"/>
    </source>
</evidence>
<sequence length="123" mass="14807">MKSDRRPASICICRRKRLLHAQLARKRSLFYDLRICLKKTIEDWEPETCDDFTNHTSCNSPFDLCASKWLLRVSQQCCITNRKCFDIINFEHRLFHRHSSFYDYRRSACETHFLLRLEIVAAF</sequence>